<comment type="caution">
    <text evidence="2">The sequence shown here is derived from an EMBL/GenBank/DDBJ whole genome shotgun (WGS) entry which is preliminary data.</text>
</comment>
<gene>
    <name evidence="2" type="ORF">G9Q97_09525</name>
</gene>
<evidence type="ECO:0000256" key="1">
    <source>
        <dbReference type="SAM" id="SignalP"/>
    </source>
</evidence>
<dbReference type="Proteomes" id="UP000649799">
    <property type="component" value="Unassembled WGS sequence"/>
</dbReference>
<name>A0ABX0H5D4_9BACT</name>
<feature type="signal peptide" evidence="1">
    <location>
        <begin position="1"/>
        <end position="23"/>
    </location>
</feature>
<sequence>MKKKLIPTLCLLLLLGGITKGHAQQAAGSFLISGGMDLIRSDVRGIFQKAQIGAEINYFHLHHLSFSGGYEYNTEGPNQITGGLRFYPLEAAFIRARALVGNNADLGLGAGYTYNFTYRMRLEGMADYYVQNQTLGARITLAVLIK</sequence>
<accession>A0ABX0H5D4</accession>
<reference evidence="2 3" key="1">
    <citation type="submission" date="2020-03" db="EMBL/GenBank/DDBJ databases">
        <title>Cyclobacterium plantarum sp. nov., a marine bacterium isolated from a coastal-marine wetland.</title>
        <authorList>
            <person name="Sanchez-Porro C."/>
            <person name="Ventosa A."/>
            <person name="Amoozegar M."/>
        </authorList>
    </citation>
    <scope>NUCLEOTIDE SEQUENCE [LARGE SCALE GENOMIC DNA]</scope>
    <source>
        <strain evidence="2 3">GBPx2</strain>
    </source>
</reference>
<organism evidence="2 3">
    <name type="scientific">Cyclobacterium plantarum</name>
    <dbReference type="NCBI Taxonomy" id="2716263"/>
    <lineage>
        <taxon>Bacteria</taxon>
        <taxon>Pseudomonadati</taxon>
        <taxon>Bacteroidota</taxon>
        <taxon>Cytophagia</taxon>
        <taxon>Cytophagales</taxon>
        <taxon>Cyclobacteriaceae</taxon>
        <taxon>Cyclobacterium</taxon>
    </lineage>
</organism>
<keyword evidence="1" id="KW-0732">Signal</keyword>
<dbReference type="RefSeq" id="WP_166146127.1">
    <property type="nucleotide sequence ID" value="NZ_JAANYN010000003.1"/>
</dbReference>
<dbReference type="EMBL" id="JAANYN010000003">
    <property type="protein sequence ID" value="NHE57051.1"/>
    <property type="molecule type" value="Genomic_DNA"/>
</dbReference>
<evidence type="ECO:0000313" key="2">
    <source>
        <dbReference type="EMBL" id="NHE57051.1"/>
    </source>
</evidence>
<protein>
    <recommendedName>
        <fullName evidence="4">Outer membrane protein beta-barrel domain-containing protein</fullName>
    </recommendedName>
</protein>
<feature type="chain" id="PRO_5046560723" description="Outer membrane protein beta-barrel domain-containing protein" evidence="1">
    <location>
        <begin position="24"/>
        <end position="146"/>
    </location>
</feature>
<keyword evidence="3" id="KW-1185">Reference proteome</keyword>
<proteinExistence type="predicted"/>
<evidence type="ECO:0000313" key="3">
    <source>
        <dbReference type="Proteomes" id="UP000649799"/>
    </source>
</evidence>
<evidence type="ECO:0008006" key="4">
    <source>
        <dbReference type="Google" id="ProtNLM"/>
    </source>
</evidence>